<sequence>MGSGIALLLPLSGQFSATAEAVRDGFMSQYFADGAHPPLKLYDVGTTADGARAAYARALAEGAGVVVGPLTREGVASLAGLNSTVPVLGLNYLDANTALSGRFYQFGLAPEDEARAAARLALAQNQRRALALVPDSEWGTRTLAAFDAALRAGGGQVLRVQRYAQGVNDQSKLIAELMGVADSEERHRAMTLVLGAKSEFESQRRADVDLVFLGARAQDARLLVPQLRFNRAGDLPIYTTALVYDGQSNADLAGLRFCDQPWMIETGEARAAQRNAVASLPSAKASPRLFALGRDAYALSTGLLHGSLRVGDGLDGASGRLEWQDRSVIGRQLDCVQMAADGLRPLNP</sequence>
<dbReference type="InterPro" id="IPR028082">
    <property type="entry name" value="Peripla_BP_I"/>
</dbReference>
<organism evidence="2 3">
    <name type="scientific">Solimonas aquatica</name>
    <dbReference type="NCBI Taxonomy" id="489703"/>
    <lineage>
        <taxon>Bacteria</taxon>
        <taxon>Pseudomonadati</taxon>
        <taxon>Pseudomonadota</taxon>
        <taxon>Gammaproteobacteria</taxon>
        <taxon>Nevskiales</taxon>
        <taxon>Nevskiaceae</taxon>
        <taxon>Solimonas</taxon>
    </lineage>
</organism>
<dbReference type="CDD" id="cd06339">
    <property type="entry name" value="PBP1_YraM_LppC_lipoprotein-like"/>
    <property type="match status" value="1"/>
</dbReference>
<proteinExistence type="predicted"/>
<dbReference type="SUPFAM" id="SSF53822">
    <property type="entry name" value="Periplasmic binding protein-like I"/>
    <property type="match status" value="1"/>
</dbReference>
<dbReference type="Gene3D" id="3.40.50.2300">
    <property type="match status" value="2"/>
</dbReference>
<dbReference type="EMBL" id="FOFS01000003">
    <property type="protein sequence ID" value="SEQ04866.1"/>
    <property type="molecule type" value="Genomic_DNA"/>
</dbReference>
<evidence type="ECO:0000313" key="2">
    <source>
        <dbReference type="EMBL" id="SEQ04866.1"/>
    </source>
</evidence>
<dbReference type="GO" id="GO:0030234">
    <property type="term" value="F:enzyme regulator activity"/>
    <property type="evidence" value="ECO:0007669"/>
    <property type="project" value="TreeGrafter"/>
</dbReference>
<dbReference type="GO" id="GO:0009252">
    <property type="term" value="P:peptidoglycan biosynthetic process"/>
    <property type="evidence" value="ECO:0007669"/>
    <property type="project" value="TreeGrafter"/>
</dbReference>
<dbReference type="PANTHER" id="PTHR38038">
    <property type="entry name" value="PENICILLIN-BINDING PROTEIN ACTIVATOR LPOA"/>
    <property type="match status" value="1"/>
</dbReference>
<dbReference type="Pfam" id="PF04348">
    <property type="entry name" value="LppC"/>
    <property type="match status" value="1"/>
</dbReference>
<evidence type="ECO:0000256" key="1">
    <source>
        <dbReference type="ARBA" id="ARBA00023136"/>
    </source>
</evidence>
<accession>A0A1H9CUG7</accession>
<reference evidence="2 3" key="1">
    <citation type="submission" date="2016-10" db="EMBL/GenBank/DDBJ databases">
        <authorList>
            <person name="de Groot N.N."/>
        </authorList>
    </citation>
    <scope>NUCLEOTIDE SEQUENCE [LARGE SCALE GENOMIC DNA]</scope>
    <source>
        <strain evidence="2 3">DSM 25927</strain>
    </source>
</reference>
<evidence type="ECO:0000313" key="3">
    <source>
        <dbReference type="Proteomes" id="UP000199233"/>
    </source>
</evidence>
<keyword evidence="2" id="KW-0449">Lipoprotein</keyword>
<dbReference type="PANTHER" id="PTHR38038:SF1">
    <property type="entry name" value="PENICILLIN-BINDING PROTEIN ACTIVATOR LPOA"/>
    <property type="match status" value="1"/>
</dbReference>
<dbReference type="STRING" id="489703.SAMN04488038_103187"/>
<keyword evidence="1" id="KW-0472">Membrane</keyword>
<dbReference type="GO" id="GO:0031241">
    <property type="term" value="C:periplasmic side of cell outer membrane"/>
    <property type="evidence" value="ECO:0007669"/>
    <property type="project" value="TreeGrafter"/>
</dbReference>
<name>A0A1H9CUG7_9GAMM</name>
<dbReference type="Proteomes" id="UP000199233">
    <property type="component" value="Unassembled WGS sequence"/>
</dbReference>
<gene>
    <name evidence="2" type="ORF">SAMN04488038_103187</name>
</gene>
<keyword evidence="3" id="KW-1185">Reference proteome</keyword>
<dbReference type="InterPro" id="IPR007443">
    <property type="entry name" value="LpoA"/>
</dbReference>
<protein>
    <submittedName>
        <fullName evidence="2">LppC putative lipoprotein</fullName>
    </submittedName>
</protein>
<dbReference type="AlphaFoldDB" id="A0A1H9CUG7"/>